<dbReference type="Proteomes" id="UP001158049">
    <property type="component" value="Unassembled WGS sequence"/>
</dbReference>
<gene>
    <name evidence="1" type="ORF">SAMN06295970_106202</name>
</gene>
<reference evidence="1 2" key="1">
    <citation type="submission" date="2017-05" db="EMBL/GenBank/DDBJ databases">
        <authorList>
            <person name="Varghese N."/>
            <person name="Submissions S."/>
        </authorList>
    </citation>
    <scope>NUCLEOTIDE SEQUENCE [LARGE SCALE GENOMIC DNA]</scope>
    <source>
        <strain evidence="1 2">DSM 26001</strain>
    </source>
</reference>
<evidence type="ECO:0000313" key="2">
    <source>
        <dbReference type="Proteomes" id="UP001158049"/>
    </source>
</evidence>
<sequence length="29" mass="2995">MGGLNGPPARYYAEIPENPAIRGAGRLGP</sequence>
<proteinExistence type="predicted"/>
<evidence type="ECO:0000313" key="1">
    <source>
        <dbReference type="EMBL" id="SMP60044.1"/>
    </source>
</evidence>
<accession>A0ABY1Q579</accession>
<protein>
    <submittedName>
        <fullName evidence="1">Uncharacterized protein</fullName>
    </submittedName>
</protein>
<keyword evidence="2" id="KW-1185">Reference proteome</keyword>
<comment type="caution">
    <text evidence="1">The sequence shown here is derived from an EMBL/GenBank/DDBJ whole genome shotgun (WGS) entry which is preliminary data.</text>
</comment>
<dbReference type="EMBL" id="FXUL01000006">
    <property type="protein sequence ID" value="SMP60044.1"/>
    <property type="molecule type" value="Genomic_DNA"/>
</dbReference>
<organism evidence="1 2">
    <name type="scientific">Noviherbaspirillum suwonense</name>
    <dbReference type="NCBI Taxonomy" id="1224511"/>
    <lineage>
        <taxon>Bacteria</taxon>
        <taxon>Pseudomonadati</taxon>
        <taxon>Pseudomonadota</taxon>
        <taxon>Betaproteobacteria</taxon>
        <taxon>Burkholderiales</taxon>
        <taxon>Oxalobacteraceae</taxon>
        <taxon>Noviherbaspirillum</taxon>
    </lineage>
</organism>
<name>A0ABY1Q579_9BURK</name>